<dbReference type="Proteomes" id="UP001150581">
    <property type="component" value="Unassembled WGS sequence"/>
</dbReference>
<feature type="non-terminal residue" evidence="1">
    <location>
        <position position="1"/>
    </location>
</feature>
<organism evidence="1 2">
    <name type="scientific">Kickxella alabastrina</name>
    <dbReference type="NCBI Taxonomy" id="61397"/>
    <lineage>
        <taxon>Eukaryota</taxon>
        <taxon>Fungi</taxon>
        <taxon>Fungi incertae sedis</taxon>
        <taxon>Zoopagomycota</taxon>
        <taxon>Kickxellomycotina</taxon>
        <taxon>Kickxellomycetes</taxon>
        <taxon>Kickxellales</taxon>
        <taxon>Kickxellaceae</taxon>
        <taxon>Kickxella</taxon>
    </lineage>
</organism>
<accession>A0ACC1IQG3</accession>
<evidence type="ECO:0000313" key="1">
    <source>
        <dbReference type="EMBL" id="KAJ1898882.1"/>
    </source>
</evidence>
<protein>
    <submittedName>
        <fullName evidence="1">Uncharacterized protein</fullName>
    </submittedName>
</protein>
<comment type="caution">
    <text evidence="1">The sequence shown here is derived from an EMBL/GenBank/DDBJ whole genome shotgun (WGS) entry which is preliminary data.</text>
</comment>
<gene>
    <name evidence="1" type="ORF">LPJ66_002473</name>
</gene>
<name>A0ACC1IQG3_9FUNG</name>
<keyword evidence="2" id="KW-1185">Reference proteome</keyword>
<reference evidence="1" key="1">
    <citation type="submission" date="2022-07" db="EMBL/GenBank/DDBJ databases">
        <title>Phylogenomic reconstructions and comparative analyses of Kickxellomycotina fungi.</title>
        <authorList>
            <person name="Reynolds N.K."/>
            <person name="Stajich J.E."/>
            <person name="Barry K."/>
            <person name="Grigoriev I.V."/>
            <person name="Crous P."/>
            <person name="Smith M.E."/>
        </authorList>
    </citation>
    <scope>NUCLEOTIDE SEQUENCE</scope>
    <source>
        <strain evidence="1">Benny 63K</strain>
    </source>
</reference>
<proteinExistence type="predicted"/>
<evidence type="ECO:0000313" key="2">
    <source>
        <dbReference type="Proteomes" id="UP001150581"/>
    </source>
</evidence>
<sequence length="365" mass="38573">DMDFSKPILFDDPPMKTISLGAKSLPAHTNGVHMAIKAANKRPLPVSAATITPTTNPAADAMGRNRSSTGSDGSSFSDDFDVLGHFSDEDHNDSIAGAVAITTPTRTVNRVRFNDMPQAQAQAAAVVPLVRPGRVRSGASDNAASADSSLTATLVTSSVEYYSPRMKSISTVMPVSAPMMINSDDVDADDEADGNWRTRGKHGAAAGGAAAAPKGTATTFAQAPRSVVHFGSRHHPHQIYKAHENIGNRVGVQNHISPVPVAGIAASAAAKYAGIPVMHSLPTPFKSVNSHQSKMHLDAQQLTFSWADDVEELPIPSLSARLGNALIDVSKPVLFGDETLSDELSWSSEEDDHFQPSDGMFAMEL</sequence>
<dbReference type="EMBL" id="JANBPG010000201">
    <property type="protein sequence ID" value="KAJ1898882.1"/>
    <property type="molecule type" value="Genomic_DNA"/>
</dbReference>